<dbReference type="InterPro" id="IPR036465">
    <property type="entry name" value="vWFA_dom_sf"/>
</dbReference>
<evidence type="ECO:0000259" key="2">
    <source>
        <dbReference type="Pfam" id="PF13400"/>
    </source>
</evidence>
<dbReference type="EMBL" id="CP046620">
    <property type="protein sequence ID" value="QHQ35267.1"/>
    <property type="molecule type" value="Genomic_DNA"/>
</dbReference>
<dbReference type="Pfam" id="PF13400">
    <property type="entry name" value="Tad"/>
    <property type="match status" value="1"/>
</dbReference>
<name>A0A6P1SZT1_9RHOB</name>
<evidence type="ECO:0000313" key="4">
    <source>
        <dbReference type="Proteomes" id="UP000464495"/>
    </source>
</evidence>
<keyword evidence="1" id="KW-1133">Transmembrane helix</keyword>
<dbReference type="KEGG" id="amaq:GO499_08675"/>
<dbReference type="Gene3D" id="3.40.50.410">
    <property type="entry name" value="von Willebrand factor, type A domain"/>
    <property type="match status" value="1"/>
</dbReference>
<keyword evidence="4" id="KW-1185">Reference proteome</keyword>
<proteinExistence type="predicted"/>
<gene>
    <name evidence="3" type="ORF">GO499_08675</name>
</gene>
<keyword evidence="1" id="KW-0472">Membrane</keyword>
<dbReference type="SUPFAM" id="SSF53300">
    <property type="entry name" value="vWA-like"/>
    <property type="match status" value="1"/>
</dbReference>
<protein>
    <recommendedName>
        <fullName evidence="2">Putative Flp pilus-assembly TadG-like N-terminal domain-containing protein</fullName>
    </recommendedName>
</protein>
<evidence type="ECO:0000256" key="1">
    <source>
        <dbReference type="SAM" id="Phobius"/>
    </source>
</evidence>
<feature type="domain" description="Putative Flp pilus-assembly TadG-like N-terminal" evidence="2">
    <location>
        <begin position="24"/>
        <end position="68"/>
    </location>
</feature>
<sequence>MVPTEIECVMQSSRMKNALTSESGAIMPFVVVLFLTMVVMAGMGVDFMRHESARSDLQNALDRGVLAATSRTQTLALAEEGMSDEEIEQAKRELIASYMKSRTFNIAVPDVDVSIPDDLDEDETAVSATADYDLSTFFLKIAGFRNMTVPAASYAEQRRVDIEVAVVLDISGSMQDQSSVLRDETNPGAGYFNKMEAMQEAVVSFVEGLLPDEQSTRQTLISVVPYSGQTSANAFMADFYNLQPPENFQNRHGYSWCFDFNSNTDYETVVISPSPSGAPYRQYQHVVESGRSADQRRYPCPARGADAANFVNRNVILPYSNDVDEITTMVRNLRSELYTSTYTGIKWAAALLDPSSRPLVSALINQSDPDVALYDGFEGWPQNYSDTGVQKYLIIFSDGRNTLQRKITNANRYYVPSDDLTSDAERFEEEMQQYEAWNFGLIDGNNSRWSSSHPPAGQATTFRRVSNYVNGSMGDSLSRSICSAAKSAASGGRLTIFSIGYELDNSDAGTTARGVLQDCSTNPATDFFDIRGGMDPSEAFDEIQSRINRLKLAQAQD</sequence>
<evidence type="ECO:0000313" key="3">
    <source>
        <dbReference type="EMBL" id="QHQ35267.1"/>
    </source>
</evidence>
<reference evidence="3 4" key="1">
    <citation type="submission" date="2019-12" db="EMBL/GenBank/DDBJ databases">
        <title>Complete genome sequence of Algicella marina strain 9Alg 56(T) isolated from the red alga Tichocarpus crinitus.</title>
        <authorList>
            <person name="Kim S.-G."/>
            <person name="Nedashkovskaya O.I."/>
        </authorList>
    </citation>
    <scope>NUCLEOTIDE SEQUENCE [LARGE SCALE GENOMIC DNA]</scope>
    <source>
        <strain evidence="3 4">9Alg 56</strain>
    </source>
</reference>
<dbReference type="Proteomes" id="UP000464495">
    <property type="component" value="Chromosome"/>
</dbReference>
<keyword evidence="1" id="KW-0812">Transmembrane</keyword>
<feature type="transmembrane region" description="Helical" evidence="1">
    <location>
        <begin position="25"/>
        <end position="45"/>
    </location>
</feature>
<accession>A0A6P1SZT1</accession>
<dbReference type="AlphaFoldDB" id="A0A6P1SZT1"/>
<dbReference type="InterPro" id="IPR028087">
    <property type="entry name" value="Tad_N"/>
</dbReference>
<organism evidence="3 4">
    <name type="scientific">Algicella marina</name>
    <dbReference type="NCBI Taxonomy" id="2683284"/>
    <lineage>
        <taxon>Bacteria</taxon>
        <taxon>Pseudomonadati</taxon>
        <taxon>Pseudomonadota</taxon>
        <taxon>Alphaproteobacteria</taxon>
        <taxon>Rhodobacterales</taxon>
        <taxon>Paracoccaceae</taxon>
        <taxon>Algicella</taxon>
    </lineage>
</organism>